<keyword evidence="8" id="KW-1185">Reference proteome</keyword>
<dbReference type="PROSITE" id="PS00211">
    <property type="entry name" value="ABC_TRANSPORTER_1"/>
    <property type="match status" value="1"/>
</dbReference>
<proteinExistence type="predicted"/>
<dbReference type="Pfam" id="PF00005">
    <property type="entry name" value="ABC_tran"/>
    <property type="match status" value="1"/>
</dbReference>
<organism evidence="7 8">
    <name type="scientific">Ferrimonas aestuarii</name>
    <dbReference type="NCBI Taxonomy" id="2569539"/>
    <lineage>
        <taxon>Bacteria</taxon>
        <taxon>Pseudomonadati</taxon>
        <taxon>Pseudomonadota</taxon>
        <taxon>Gammaproteobacteria</taxon>
        <taxon>Alteromonadales</taxon>
        <taxon>Ferrimonadaceae</taxon>
        <taxon>Ferrimonas</taxon>
    </lineage>
</organism>
<keyword evidence="3 7" id="KW-0067">ATP-binding</keyword>
<dbReference type="InterPro" id="IPR003593">
    <property type="entry name" value="AAA+_ATPase"/>
</dbReference>
<keyword evidence="4" id="KW-1278">Translocase</keyword>
<dbReference type="OrthoDB" id="5292475at2"/>
<evidence type="ECO:0000256" key="5">
    <source>
        <dbReference type="ARBA" id="ARBA00037066"/>
    </source>
</evidence>
<dbReference type="PROSITE" id="PS50893">
    <property type="entry name" value="ABC_TRANSPORTER_2"/>
    <property type="match status" value="1"/>
</dbReference>
<reference evidence="7 8" key="1">
    <citation type="submission" date="2019-04" db="EMBL/GenBank/DDBJ databases">
        <authorList>
            <person name="Hwang J.C."/>
        </authorList>
    </citation>
    <scope>NUCLEOTIDE SEQUENCE [LARGE SCALE GENOMIC DNA]</scope>
    <source>
        <strain evidence="7 8">IMCC35002</strain>
    </source>
</reference>
<evidence type="ECO:0000256" key="4">
    <source>
        <dbReference type="ARBA" id="ARBA00022967"/>
    </source>
</evidence>
<dbReference type="Proteomes" id="UP000305675">
    <property type="component" value="Unassembled WGS sequence"/>
</dbReference>
<dbReference type="PANTHER" id="PTHR42794:SF1">
    <property type="entry name" value="HEMIN IMPORT ATP-BINDING PROTEIN HMUV"/>
    <property type="match status" value="1"/>
</dbReference>
<evidence type="ECO:0000256" key="3">
    <source>
        <dbReference type="ARBA" id="ARBA00022840"/>
    </source>
</evidence>
<dbReference type="InterPro" id="IPR003439">
    <property type="entry name" value="ABC_transporter-like_ATP-bd"/>
</dbReference>
<comment type="function">
    <text evidence="5">Part of the ABC transporter complex HmuTUV involved in hemin import. Responsible for energy coupling to the transport system.</text>
</comment>
<evidence type="ECO:0000313" key="7">
    <source>
        <dbReference type="EMBL" id="TKB50032.1"/>
    </source>
</evidence>
<protein>
    <submittedName>
        <fullName evidence="7">ABC transporter ATP-binding protein</fullName>
    </submittedName>
</protein>
<dbReference type="EMBL" id="SWCJ01000024">
    <property type="protein sequence ID" value="TKB50032.1"/>
    <property type="molecule type" value="Genomic_DNA"/>
</dbReference>
<dbReference type="PANTHER" id="PTHR42794">
    <property type="entry name" value="HEMIN IMPORT ATP-BINDING PROTEIN HMUV"/>
    <property type="match status" value="1"/>
</dbReference>
<gene>
    <name evidence="7" type="ORF">FCL42_19810</name>
</gene>
<dbReference type="CDD" id="cd03214">
    <property type="entry name" value="ABC_Iron-Siderophores_B12_Hemin"/>
    <property type="match status" value="1"/>
</dbReference>
<dbReference type="GO" id="GO:0005524">
    <property type="term" value="F:ATP binding"/>
    <property type="evidence" value="ECO:0007669"/>
    <property type="project" value="UniProtKB-KW"/>
</dbReference>
<name>A0A4U1BGD8_9GAMM</name>
<dbReference type="RefSeq" id="WP_136865164.1">
    <property type="nucleotide sequence ID" value="NZ_SWCJ01000024.1"/>
</dbReference>
<keyword evidence="1" id="KW-0813">Transport</keyword>
<evidence type="ECO:0000256" key="1">
    <source>
        <dbReference type="ARBA" id="ARBA00022448"/>
    </source>
</evidence>
<accession>A0A4U1BGD8</accession>
<dbReference type="Gene3D" id="3.40.50.300">
    <property type="entry name" value="P-loop containing nucleotide triphosphate hydrolases"/>
    <property type="match status" value="1"/>
</dbReference>
<dbReference type="InterPro" id="IPR027417">
    <property type="entry name" value="P-loop_NTPase"/>
</dbReference>
<dbReference type="GO" id="GO:0016887">
    <property type="term" value="F:ATP hydrolysis activity"/>
    <property type="evidence" value="ECO:0007669"/>
    <property type="project" value="InterPro"/>
</dbReference>
<feature type="domain" description="ABC transporter" evidence="6">
    <location>
        <begin position="1"/>
        <end position="234"/>
    </location>
</feature>
<evidence type="ECO:0000313" key="8">
    <source>
        <dbReference type="Proteomes" id="UP000305675"/>
    </source>
</evidence>
<evidence type="ECO:0000256" key="2">
    <source>
        <dbReference type="ARBA" id="ARBA00022741"/>
    </source>
</evidence>
<keyword evidence="2" id="KW-0547">Nucleotide-binding</keyword>
<evidence type="ECO:0000259" key="6">
    <source>
        <dbReference type="PROSITE" id="PS50893"/>
    </source>
</evidence>
<dbReference type="AlphaFoldDB" id="A0A4U1BGD8"/>
<dbReference type="InterPro" id="IPR017871">
    <property type="entry name" value="ABC_transporter-like_CS"/>
</dbReference>
<dbReference type="SUPFAM" id="SSF52540">
    <property type="entry name" value="P-loop containing nucleoside triphosphate hydrolases"/>
    <property type="match status" value="1"/>
</dbReference>
<sequence length="248" mass="28130">MARIDIRDLRFSRDQFQLSLPQLRIHQGEKVALMGENGCGKSTLIALMTGLLQPATGQIQYDGQPLEALDYGERARCFSLLPQFSTLAFPFTVLEVVQMGRFAKLQSSDYQQADLDASRQLLTLMDIAHLEHKAFSELSGGEQRRVMLARVLNQQTPIVYLDEPNASLDVRHTLDTFAHLYELPATVITSVHDINMALRYFDRFLFFKNGQLLADRQRSELTPQLLNEVYDVSVVSSGDGFSFHRSCR</sequence>
<dbReference type="SMART" id="SM00382">
    <property type="entry name" value="AAA"/>
    <property type="match status" value="1"/>
</dbReference>
<comment type="caution">
    <text evidence="7">The sequence shown here is derived from an EMBL/GenBank/DDBJ whole genome shotgun (WGS) entry which is preliminary data.</text>
</comment>